<protein>
    <submittedName>
        <fullName evidence="1">Uncharacterized protein</fullName>
    </submittedName>
</protein>
<dbReference type="Proteomes" id="UP001285441">
    <property type="component" value="Unassembled WGS sequence"/>
</dbReference>
<keyword evidence="2" id="KW-1185">Reference proteome</keyword>
<proteinExistence type="predicted"/>
<reference evidence="1" key="1">
    <citation type="journal article" date="2023" name="Mol. Phylogenet. Evol.">
        <title>Genome-scale phylogeny and comparative genomics of the fungal order Sordariales.</title>
        <authorList>
            <person name="Hensen N."/>
            <person name="Bonometti L."/>
            <person name="Westerberg I."/>
            <person name="Brannstrom I.O."/>
            <person name="Guillou S."/>
            <person name="Cros-Aarteil S."/>
            <person name="Calhoun S."/>
            <person name="Haridas S."/>
            <person name="Kuo A."/>
            <person name="Mondo S."/>
            <person name="Pangilinan J."/>
            <person name="Riley R."/>
            <person name="LaButti K."/>
            <person name="Andreopoulos B."/>
            <person name="Lipzen A."/>
            <person name="Chen C."/>
            <person name="Yan M."/>
            <person name="Daum C."/>
            <person name="Ng V."/>
            <person name="Clum A."/>
            <person name="Steindorff A."/>
            <person name="Ohm R.A."/>
            <person name="Martin F."/>
            <person name="Silar P."/>
            <person name="Natvig D.O."/>
            <person name="Lalanne C."/>
            <person name="Gautier V."/>
            <person name="Ament-Velasquez S.L."/>
            <person name="Kruys A."/>
            <person name="Hutchinson M.I."/>
            <person name="Powell A.J."/>
            <person name="Barry K."/>
            <person name="Miller A.N."/>
            <person name="Grigoriev I.V."/>
            <person name="Debuchy R."/>
            <person name="Gladieux P."/>
            <person name="Hiltunen Thoren M."/>
            <person name="Johannesson H."/>
        </authorList>
    </citation>
    <scope>NUCLEOTIDE SEQUENCE</scope>
    <source>
        <strain evidence="1">CBS 232.78</strain>
    </source>
</reference>
<evidence type="ECO:0000313" key="2">
    <source>
        <dbReference type="Proteomes" id="UP001285441"/>
    </source>
</evidence>
<accession>A0AAE0N252</accession>
<dbReference type="AlphaFoldDB" id="A0AAE0N252"/>
<reference evidence="1" key="2">
    <citation type="submission" date="2023-06" db="EMBL/GenBank/DDBJ databases">
        <authorList>
            <consortium name="Lawrence Berkeley National Laboratory"/>
            <person name="Haridas S."/>
            <person name="Hensen N."/>
            <person name="Bonometti L."/>
            <person name="Westerberg I."/>
            <person name="Brannstrom I.O."/>
            <person name="Guillou S."/>
            <person name="Cros-Aarteil S."/>
            <person name="Calhoun S."/>
            <person name="Kuo A."/>
            <person name="Mondo S."/>
            <person name="Pangilinan J."/>
            <person name="Riley R."/>
            <person name="LaButti K."/>
            <person name="Andreopoulos B."/>
            <person name="Lipzen A."/>
            <person name="Chen C."/>
            <person name="Yanf M."/>
            <person name="Daum C."/>
            <person name="Ng V."/>
            <person name="Clum A."/>
            <person name="Steindorff A."/>
            <person name="Ohm R."/>
            <person name="Martin F."/>
            <person name="Silar P."/>
            <person name="Natvig D."/>
            <person name="Lalanne C."/>
            <person name="Gautier V."/>
            <person name="Ament-velasquez S.L."/>
            <person name="Kruys A."/>
            <person name="Hutchinson M.I."/>
            <person name="Powell A.J."/>
            <person name="Barry K."/>
            <person name="Miller A.N."/>
            <person name="Grigoriev I.V."/>
            <person name="Debuchy R."/>
            <person name="Gladieux P."/>
            <person name="Thoren M.H."/>
            <person name="Johannesson H."/>
        </authorList>
    </citation>
    <scope>NUCLEOTIDE SEQUENCE</scope>
    <source>
        <strain evidence="1">CBS 232.78</strain>
    </source>
</reference>
<name>A0AAE0N252_9PEZI</name>
<dbReference type="EMBL" id="JAULSW010000011">
    <property type="protein sequence ID" value="KAK3367947.1"/>
    <property type="molecule type" value="Genomic_DNA"/>
</dbReference>
<evidence type="ECO:0000313" key="1">
    <source>
        <dbReference type="EMBL" id="KAK3367947.1"/>
    </source>
</evidence>
<comment type="caution">
    <text evidence="1">The sequence shown here is derived from an EMBL/GenBank/DDBJ whole genome shotgun (WGS) entry which is preliminary data.</text>
</comment>
<sequence length="99" mass="11099">MEQYSLARRTVPELFVWHVIEQLSRAVCYPGLGLTPRNLKNGETRAEAGWTPIVHRDINASSIYLEFPNPSDSDWGELEEIDKQCLPRVILGGFEGVGG</sequence>
<organism evidence="1 2">
    <name type="scientific">Podospora didyma</name>
    <dbReference type="NCBI Taxonomy" id="330526"/>
    <lineage>
        <taxon>Eukaryota</taxon>
        <taxon>Fungi</taxon>
        <taxon>Dikarya</taxon>
        <taxon>Ascomycota</taxon>
        <taxon>Pezizomycotina</taxon>
        <taxon>Sordariomycetes</taxon>
        <taxon>Sordariomycetidae</taxon>
        <taxon>Sordariales</taxon>
        <taxon>Podosporaceae</taxon>
        <taxon>Podospora</taxon>
    </lineage>
</organism>
<gene>
    <name evidence="1" type="ORF">B0H63DRAFT_529653</name>
</gene>